<dbReference type="OrthoDB" id="1376810at2"/>
<proteinExistence type="predicted"/>
<organism evidence="2 3">
    <name type="scientific">Flavobacterium alkalisoli</name>
    <dbReference type="NCBI Taxonomy" id="2602769"/>
    <lineage>
        <taxon>Bacteria</taxon>
        <taxon>Pseudomonadati</taxon>
        <taxon>Bacteroidota</taxon>
        <taxon>Flavobacteriia</taxon>
        <taxon>Flavobacteriales</taxon>
        <taxon>Flavobacteriaceae</taxon>
        <taxon>Flavobacterium</taxon>
    </lineage>
</organism>
<name>A0A5B9FV04_9FLAO</name>
<sequence length="83" mass="9747">MKLLYFFLLMFVILLGGYLYVNDFSFDNSSFSGYLLNTLFFFLLSLVGIITLVLAVVSIKRKSAHKGIMTIRQYYEYKEYKTD</sequence>
<reference evidence="2 3" key="1">
    <citation type="submission" date="2019-08" db="EMBL/GenBank/DDBJ databases">
        <title>Flavobacterium alkalisoli sp. nov., isolated from rhizosphere soil of Suaeda salsa.</title>
        <authorList>
            <person name="Sun J.-Q."/>
            <person name="Xu L."/>
        </authorList>
    </citation>
    <scope>NUCLEOTIDE SEQUENCE [LARGE SCALE GENOMIC DNA]</scope>
    <source>
        <strain evidence="2 3">XS-5</strain>
    </source>
</reference>
<gene>
    <name evidence="2" type="ORF">FUA48_10485</name>
</gene>
<dbReference type="KEGG" id="fak:FUA48_10485"/>
<keyword evidence="1" id="KW-0812">Transmembrane</keyword>
<evidence type="ECO:0000313" key="3">
    <source>
        <dbReference type="Proteomes" id="UP000321222"/>
    </source>
</evidence>
<evidence type="ECO:0000256" key="1">
    <source>
        <dbReference type="SAM" id="Phobius"/>
    </source>
</evidence>
<feature type="transmembrane region" description="Helical" evidence="1">
    <location>
        <begin position="35"/>
        <end position="59"/>
    </location>
</feature>
<evidence type="ECO:0000313" key="2">
    <source>
        <dbReference type="EMBL" id="QEE49991.1"/>
    </source>
</evidence>
<keyword evidence="1" id="KW-0472">Membrane</keyword>
<dbReference type="Proteomes" id="UP000321222">
    <property type="component" value="Chromosome"/>
</dbReference>
<keyword evidence="1" id="KW-1133">Transmembrane helix</keyword>
<accession>A0A5B9FV04</accession>
<keyword evidence="3" id="KW-1185">Reference proteome</keyword>
<protein>
    <recommendedName>
        <fullName evidence="4">DUF1049 domain-containing protein</fullName>
    </recommendedName>
</protein>
<dbReference type="AlphaFoldDB" id="A0A5B9FV04"/>
<dbReference type="RefSeq" id="WP_147583484.1">
    <property type="nucleotide sequence ID" value="NZ_CP042831.1"/>
</dbReference>
<dbReference type="EMBL" id="CP042831">
    <property type="protein sequence ID" value="QEE49991.1"/>
    <property type="molecule type" value="Genomic_DNA"/>
</dbReference>
<evidence type="ECO:0008006" key="4">
    <source>
        <dbReference type="Google" id="ProtNLM"/>
    </source>
</evidence>